<feature type="transmembrane region" description="Helical" evidence="1">
    <location>
        <begin position="22"/>
        <end position="41"/>
    </location>
</feature>
<accession>A0A6J0BYY7</accession>
<keyword evidence="1" id="KW-0472">Membrane</keyword>
<feature type="transmembrane region" description="Helical" evidence="1">
    <location>
        <begin position="62"/>
        <end position="80"/>
    </location>
</feature>
<dbReference type="GO" id="GO:0006790">
    <property type="term" value="P:sulfur compound metabolic process"/>
    <property type="evidence" value="ECO:0007669"/>
    <property type="project" value="TreeGrafter"/>
</dbReference>
<dbReference type="AlphaFoldDB" id="A0A6J0BYY7"/>
<dbReference type="SUPFAM" id="SSF52540">
    <property type="entry name" value="P-loop containing nucleoside triphosphate hydrolases"/>
    <property type="match status" value="1"/>
</dbReference>
<dbReference type="FunCoup" id="A0A6J0BYY7">
    <property type="interactions" value="224"/>
</dbReference>
<feature type="domain" description="Sulfotransferase" evidence="2">
    <location>
        <begin position="165"/>
        <end position="438"/>
    </location>
</feature>
<dbReference type="GO" id="GO:0006044">
    <property type="term" value="P:N-acetylglucosamine metabolic process"/>
    <property type="evidence" value="ECO:0007669"/>
    <property type="project" value="TreeGrafter"/>
</dbReference>
<name>A0A6J0BYY7_NEOLC</name>
<organism evidence="4">
    <name type="scientific">Neodiprion lecontei</name>
    <name type="common">Redheaded pine sawfly</name>
    <dbReference type="NCBI Taxonomy" id="441921"/>
    <lineage>
        <taxon>Eukaryota</taxon>
        <taxon>Metazoa</taxon>
        <taxon>Ecdysozoa</taxon>
        <taxon>Arthropoda</taxon>
        <taxon>Hexapoda</taxon>
        <taxon>Insecta</taxon>
        <taxon>Pterygota</taxon>
        <taxon>Neoptera</taxon>
        <taxon>Endopterygota</taxon>
        <taxon>Hymenoptera</taxon>
        <taxon>Tenthredinoidea</taxon>
        <taxon>Diprionidae</taxon>
        <taxon>Diprioninae</taxon>
        <taxon>Neodiprion</taxon>
    </lineage>
</organism>
<dbReference type="Gene3D" id="3.40.50.300">
    <property type="entry name" value="P-loop containing nucleotide triphosphate hydrolases"/>
    <property type="match status" value="1"/>
</dbReference>
<protein>
    <submittedName>
        <fullName evidence="4">Carbohydrate sulfotransferase 5-like isoform X1</fullName>
    </submittedName>
</protein>
<dbReference type="Proteomes" id="UP000829291">
    <property type="component" value="Chromosome 3"/>
</dbReference>
<proteinExistence type="predicted"/>
<evidence type="ECO:0000313" key="3">
    <source>
        <dbReference type="Proteomes" id="UP000829291"/>
    </source>
</evidence>
<dbReference type="KEGG" id="nlo:107224048"/>
<evidence type="ECO:0000313" key="4">
    <source>
        <dbReference type="RefSeq" id="XP_015519449.2"/>
    </source>
</evidence>
<sequence length="459" mass="53404">MANSKLLNTPALKLSLLVVNDFYYMIPICIKFLFQFFQFSTCHFCTVSKQIHCSGVAMSKRLRFYGFVGFGSLCFVFLFFDQRYGSPETMKDQIQRLSATGKFWEKTGEIDDSLATLNEIQQVIDQQRRIIHDEIIHYQYPNGRYNISASELEDLVMENNGNPIRSVIVSTWRSGSTFLGDILAAHPGLFYHYEPLSDFDIVQIRGPPLASQVLTNIKALLNCEYADLDHYVEYVKNQSWIFRLNPPLWTQCQAHQSICYNHRFLSGMCKLFPFQSMKLVRLRLRVAQELLADKKLAVRLILLIRDPRGTLQSRRHTTFCQASPDCSDAGLLCADLTSDYNAAVELQMKYPSRFRVLRYEDLTAEPYKHVKELFQFYGLDFHPNVKKYLDTHTKSDVGNAYSTYRNSKTAPFHWRTDLEFEEVEEIQRNCFVAMKRWGYVPALNISHQKEFNPVTDYTI</sequence>
<evidence type="ECO:0000259" key="2">
    <source>
        <dbReference type="Pfam" id="PF00685"/>
    </source>
</evidence>
<dbReference type="PANTHER" id="PTHR10704">
    <property type="entry name" value="CARBOHYDRATE SULFOTRANSFERASE"/>
    <property type="match status" value="1"/>
</dbReference>
<dbReference type="PANTHER" id="PTHR10704:SF44">
    <property type="entry name" value="LD35051P-RELATED"/>
    <property type="match status" value="1"/>
</dbReference>
<reference evidence="4" key="1">
    <citation type="submission" date="2025-08" db="UniProtKB">
        <authorList>
            <consortium name="RefSeq"/>
        </authorList>
    </citation>
    <scope>IDENTIFICATION</scope>
    <source>
        <tissue evidence="4">Thorax and Abdomen</tissue>
    </source>
</reference>
<dbReference type="InParanoid" id="A0A6J0BYY7"/>
<keyword evidence="1" id="KW-1133">Transmembrane helix</keyword>
<dbReference type="InterPro" id="IPR000863">
    <property type="entry name" value="Sulfotransferase_dom"/>
</dbReference>
<gene>
    <name evidence="4" type="primary">LOC107224048</name>
</gene>
<dbReference type="RefSeq" id="XP_015519449.2">
    <property type="nucleotide sequence ID" value="XM_015663963.2"/>
</dbReference>
<keyword evidence="3" id="KW-1185">Reference proteome</keyword>
<dbReference type="GeneID" id="107224048"/>
<dbReference type="GO" id="GO:0001517">
    <property type="term" value="F:N-acetylglucosamine 6-O-sulfotransferase activity"/>
    <property type="evidence" value="ECO:0007669"/>
    <property type="project" value="TreeGrafter"/>
</dbReference>
<dbReference type="InterPro" id="IPR051135">
    <property type="entry name" value="Gal/GlcNAc/GalNAc_ST"/>
</dbReference>
<keyword evidence="1" id="KW-0812">Transmembrane</keyword>
<evidence type="ECO:0000256" key="1">
    <source>
        <dbReference type="SAM" id="Phobius"/>
    </source>
</evidence>
<dbReference type="OrthoDB" id="6138663at2759"/>
<dbReference type="Pfam" id="PF00685">
    <property type="entry name" value="Sulfotransfer_1"/>
    <property type="match status" value="1"/>
</dbReference>
<dbReference type="InterPro" id="IPR027417">
    <property type="entry name" value="P-loop_NTPase"/>
</dbReference>